<dbReference type="InterPro" id="IPR017871">
    <property type="entry name" value="ABC_transporter-like_CS"/>
</dbReference>
<organism evidence="6 7">
    <name type="scientific">Rugamonas rubra</name>
    <dbReference type="NCBI Taxonomy" id="758825"/>
    <lineage>
        <taxon>Bacteria</taxon>
        <taxon>Pseudomonadati</taxon>
        <taxon>Pseudomonadota</taxon>
        <taxon>Betaproteobacteria</taxon>
        <taxon>Burkholderiales</taxon>
        <taxon>Oxalobacteraceae</taxon>
        <taxon>Telluria group</taxon>
        <taxon>Rugamonas</taxon>
    </lineage>
</organism>
<protein>
    <submittedName>
        <fullName evidence="6">ABC-2 type transport system ATP-binding protein</fullName>
    </submittedName>
</protein>
<dbReference type="InterPro" id="IPR051782">
    <property type="entry name" value="ABC_Transporter_VariousFunc"/>
</dbReference>
<dbReference type="STRING" id="758825.SAMN02982985_03223"/>
<feature type="domain" description="ABC transporter" evidence="5">
    <location>
        <begin position="2"/>
        <end position="230"/>
    </location>
</feature>
<dbReference type="PROSITE" id="PS50893">
    <property type="entry name" value="ABC_TRANSPORTER_2"/>
    <property type="match status" value="1"/>
</dbReference>
<accession>A0A1I4P2E8</accession>
<evidence type="ECO:0000313" key="7">
    <source>
        <dbReference type="Proteomes" id="UP000199470"/>
    </source>
</evidence>
<dbReference type="InterPro" id="IPR003593">
    <property type="entry name" value="AAA+_ATPase"/>
</dbReference>
<evidence type="ECO:0000259" key="5">
    <source>
        <dbReference type="PROSITE" id="PS50893"/>
    </source>
</evidence>
<keyword evidence="7" id="KW-1185">Reference proteome</keyword>
<name>A0A1I4P2E8_9BURK</name>
<evidence type="ECO:0000256" key="1">
    <source>
        <dbReference type="ARBA" id="ARBA00022448"/>
    </source>
</evidence>
<dbReference type="InterPro" id="IPR003439">
    <property type="entry name" value="ABC_transporter-like_ATP-bd"/>
</dbReference>
<dbReference type="RefSeq" id="WP_093388716.1">
    <property type="nucleotide sequence ID" value="NZ_FOTW01000015.1"/>
</dbReference>
<keyword evidence="1" id="KW-0813">Transport</keyword>
<dbReference type="PANTHER" id="PTHR42939">
    <property type="entry name" value="ABC TRANSPORTER ATP-BINDING PROTEIN ALBC-RELATED"/>
    <property type="match status" value="1"/>
</dbReference>
<sequence length="234" mass="25014">MIHIEKLGKRYDGRSVVDGLDLHVHGGEIYALLGPNGAGKSTTIACLLGFVEADAGSIRLAGSRLPPAQAAVEHAAYIAENVALYERLSGVENVEFFMRLLGIRPGRGEIETLLARAGLPEHAWHRQAHGYSKGMRQKVGIVMALAKGAKVLVLDEPTSGLDPEASVAFGDLVRALADDGAAVLMATHDLFRAQELADRCGMLVGGQLAGEWKLGELNAGELERNYLDILARRA</sequence>
<gene>
    <name evidence="6" type="ORF">SAMN02982985_03223</name>
</gene>
<evidence type="ECO:0000256" key="4">
    <source>
        <dbReference type="ARBA" id="ARBA00022840"/>
    </source>
</evidence>
<evidence type="ECO:0000256" key="2">
    <source>
        <dbReference type="ARBA" id="ARBA00022475"/>
    </source>
</evidence>
<evidence type="ECO:0000256" key="3">
    <source>
        <dbReference type="ARBA" id="ARBA00022741"/>
    </source>
</evidence>
<reference evidence="6 7" key="1">
    <citation type="submission" date="2016-10" db="EMBL/GenBank/DDBJ databases">
        <authorList>
            <person name="de Groot N.N."/>
        </authorList>
    </citation>
    <scope>NUCLEOTIDE SEQUENCE [LARGE SCALE GENOMIC DNA]</scope>
    <source>
        <strain evidence="6 7">ATCC 43154</strain>
    </source>
</reference>
<dbReference type="PANTHER" id="PTHR42939:SF1">
    <property type="entry name" value="ABC TRANSPORTER ATP-BINDING PROTEIN ALBC-RELATED"/>
    <property type="match status" value="1"/>
</dbReference>
<dbReference type="EMBL" id="FOTW01000015">
    <property type="protein sequence ID" value="SFM21919.1"/>
    <property type="molecule type" value="Genomic_DNA"/>
</dbReference>
<dbReference type="InterPro" id="IPR027417">
    <property type="entry name" value="P-loop_NTPase"/>
</dbReference>
<keyword evidence="3" id="KW-0547">Nucleotide-binding</keyword>
<dbReference type="SMART" id="SM00382">
    <property type="entry name" value="AAA"/>
    <property type="match status" value="1"/>
</dbReference>
<keyword evidence="2" id="KW-1003">Cell membrane</keyword>
<dbReference type="OrthoDB" id="9804819at2"/>
<dbReference type="CDD" id="cd03230">
    <property type="entry name" value="ABC_DR_subfamily_A"/>
    <property type="match status" value="1"/>
</dbReference>
<dbReference type="AlphaFoldDB" id="A0A1I4P2E8"/>
<evidence type="ECO:0000313" key="6">
    <source>
        <dbReference type="EMBL" id="SFM21919.1"/>
    </source>
</evidence>
<dbReference type="SUPFAM" id="SSF52540">
    <property type="entry name" value="P-loop containing nucleoside triphosphate hydrolases"/>
    <property type="match status" value="1"/>
</dbReference>
<dbReference type="Pfam" id="PF00005">
    <property type="entry name" value="ABC_tran"/>
    <property type="match status" value="1"/>
</dbReference>
<dbReference type="GO" id="GO:0005524">
    <property type="term" value="F:ATP binding"/>
    <property type="evidence" value="ECO:0007669"/>
    <property type="project" value="UniProtKB-KW"/>
</dbReference>
<dbReference type="GO" id="GO:0016887">
    <property type="term" value="F:ATP hydrolysis activity"/>
    <property type="evidence" value="ECO:0007669"/>
    <property type="project" value="InterPro"/>
</dbReference>
<dbReference type="Gene3D" id="3.40.50.300">
    <property type="entry name" value="P-loop containing nucleotide triphosphate hydrolases"/>
    <property type="match status" value="1"/>
</dbReference>
<dbReference type="PROSITE" id="PS00211">
    <property type="entry name" value="ABC_TRANSPORTER_1"/>
    <property type="match status" value="1"/>
</dbReference>
<keyword evidence="2" id="KW-0472">Membrane</keyword>
<keyword evidence="4 6" id="KW-0067">ATP-binding</keyword>
<dbReference type="Proteomes" id="UP000199470">
    <property type="component" value="Unassembled WGS sequence"/>
</dbReference>
<proteinExistence type="predicted"/>